<reference evidence="2" key="5">
    <citation type="journal article" date="2021" name="G3 (Bethesda)">
        <title>Aegilops tauschii genome assembly Aet v5.0 features greater sequence contiguity and improved annotation.</title>
        <authorList>
            <person name="Wang L."/>
            <person name="Zhu T."/>
            <person name="Rodriguez J.C."/>
            <person name="Deal K.R."/>
            <person name="Dubcovsky J."/>
            <person name="McGuire P.E."/>
            <person name="Lux T."/>
            <person name="Spannagl M."/>
            <person name="Mayer K.F.X."/>
            <person name="Baldrich P."/>
            <person name="Meyers B.C."/>
            <person name="Huo N."/>
            <person name="Gu Y.Q."/>
            <person name="Zhou H."/>
            <person name="Devos K.M."/>
            <person name="Bennetzen J.L."/>
            <person name="Unver T."/>
            <person name="Budak H."/>
            <person name="Gulick P.J."/>
            <person name="Galiba G."/>
            <person name="Kalapos B."/>
            <person name="Nelson D.R."/>
            <person name="Li P."/>
            <person name="You F.M."/>
            <person name="Luo M.C."/>
            <person name="Dvorak J."/>
        </authorList>
    </citation>
    <scope>NUCLEOTIDE SEQUENCE [LARGE SCALE GENOMIC DNA]</scope>
    <source>
        <strain evidence="2">cv. AL8/78</strain>
    </source>
</reference>
<feature type="domain" description="KIB1-4 beta-propeller" evidence="1">
    <location>
        <begin position="182"/>
        <end position="431"/>
    </location>
</feature>
<proteinExistence type="predicted"/>
<evidence type="ECO:0000313" key="2">
    <source>
        <dbReference type="EnsemblPlants" id="AET3Gv21031600.5"/>
    </source>
</evidence>
<evidence type="ECO:0000313" key="3">
    <source>
        <dbReference type="Proteomes" id="UP000015105"/>
    </source>
</evidence>
<organism evidence="2 3">
    <name type="scientific">Aegilops tauschii subsp. strangulata</name>
    <name type="common">Goatgrass</name>
    <dbReference type="NCBI Taxonomy" id="200361"/>
    <lineage>
        <taxon>Eukaryota</taxon>
        <taxon>Viridiplantae</taxon>
        <taxon>Streptophyta</taxon>
        <taxon>Embryophyta</taxon>
        <taxon>Tracheophyta</taxon>
        <taxon>Spermatophyta</taxon>
        <taxon>Magnoliopsida</taxon>
        <taxon>Liliopsida</taxon>
        <taxon>Poales</taxon>
        <taxon>Poaceae</taxon>
        <taxon>BOP clade</taxon>
        <taxon>Pooideae</taxon>
        <taxon>Triticodae</taxon>
        <taxon>Triticeae</taxon>
        <taxon>Triticinae</taxon>
        <taxon>Aegilops</taxon>
    </lineage>
</organism>
<reference evidence="3" key="2">
    <citation type="journal article" date="2017" name="Nat. Plants">
        <title>The Aegilops tauschii genome reveals multiple impacts of transposons.</title>
        <authorList>
            <person name="Zhao G."/>
            <person name="Zou C."/>
            <person name="Li K."/>
            <person name="Wang K."/>
            <person name="Li T."/>
            <person name="Gao L."/>
            <person name="Zhang X."/>
            <person name="Wang H."/>
            <person name="Yang Z."/>
            <person name="Liu X."/>
            <person name="Jiang W."/>
            <person name="Mao L."/>
            <person name="Kong X."/>
            <person name="Jiao Y."/>
            <person name="Jia J."/>
        </authorList>
    </citation>
    <scope>NUCLEOTIDE SEQUENCE [LARGE SCALE GENOMIC DNA]</scope>
    <source>
        <strain evidence="3">cv. AL8/78</strain>
    </source>
</reference>
<dbReference type="InterPro" id="IPR005174">
    <property type="entry name" value="KIB1-4_b-propeller"/>
</dbReference>
<reference evidence="2" key="3">
    <citation type="journal article" date="2017" name="Nature">
        <title>Genome sequence of the progenitor of the wheat D genome Aegilops tauschii.</title>
        <authorList>
            <person name="Luo M.C."/>
            <person name="Gu Y.Q."/>
            <person name="Puiu D."/>
            <person name="Wang H."/>
            <person name="Twardziok S.O."/>
            <person name="Deal K.R."/>
            <person name="Huo N."/>
            <person name="Zhu T."/>
            <person name="Wang L."/>
            <person name="Wang Y."/>
            <person name="McGuire P.E."/>
            <person name="Liu S."/>
            <person name="Long H."/>
            <person name="Ramasamy R.K."/>
            <person name="Rodriguez J.C."/>
            <person name="Van S.L."/>
            <person name="Yuan L."/>
            <person name="Wang Z."/>
            <person name="Xia Z."/>
            <person name="Xiao L."/>
            <person name="Anderson O.D."/>
            <person name="Ouyang S."/>
            <person name="Liang Y."/>
            <person name="Zimin A.V."/>
            <person name="Pertea G."/>
            <person name="Qi P."/>
            <person name="Bennetzen J.L."/>
            <person name="Dai X."/>
            <person name="Dawson M.W."/>
            <person name="Muller H.G."/>
            <person name="Kugler K."/>
            <person name="Rivarola-Duarte L."/>
            <person name="Spannagl M."/>
            <person name="Mayer K.F.X."/>
            <person name="Lu F.H."/>
            <person name="Bevan M.W."/>
            <person name="Leroy P."/>
            <person name="Li P."/>
            <person name="You F.M."/>
            <person name="Sun Q."/>
            <person name="Liu Z."/>
            <person name="Lyons E."/>
            <person name="Wicker T."/>
            <person name="Salzberg S.L."/>
            <person name="Devos K.M."/>
            <person name="Dvorak J."/>
        </authorList>
    </citation>
    <scope>NUCLEOTIDE SEQUENCE [LARGE SCALE GENOMIC DNA]</scope>
    <source>
        <strain evidence="2">cv. AL8/78</strain>
    </source>
</reference>
<accession>A0A453GIH4</accession>
<dbReference type="Pfam" id="PF03478">
    <property type="entry name" value="Beta-prop_KIB1-4"/>
    <property type="match status" value="1"/>
</dbReference>
<protein>
    <recommendedName>
        <fullName evidence="1">KIB1-4 beta-propeller domain-containing protein</fullName>
    </recommendedName>
</protein>
<dbReference type="PANTHER" id="PTHR33165">
    <property type="entry name" value="F-BOX DOMAIN CONTAINING PROTEIN-LIKE-RELATED"/>
    <property type="match status" value="1"/>
</dbReference>
<dbReference type="EnsemblPlants" id="AET3Gv21031600.5">
    <property type="protein sequence ID" value="AET3Gv21031600.5"/>
    <property type="gene ID" value="AET3Gv21031600"/>
</dbReference>
<reference evidence="3" key="1">
    <citation type="journal article" date="2014" name="Science">
        <title>Ancient hybridizations among the ancestral genomes of bread wheat.</title>
        <authorList>
            <consortium name="International Wheat Genome Sequencing Consortium,"/>
            <person name="Marcussen T."/>
            <person name="Sandve S.R."/>
            <person name="Heier L."/>
            <person name="Spannagl M."/>
            <person name="Pfeifer M."/>
            <person name="Jakobsen K.S."/>
            <person name="Wulff B.B."/>
            <person name="Steuernagel B."/>
            <person name="Mayer K.F."/>
            <person name="Olsen O.A."/>
        </authorList>
    </citation>
    <scope>NUCLEOTIDE SEQUENCE [LARGE SCALE GENOMIC DNA]</scope>
    <source>
        <strain evidence="3">cv. AL8/78</strain>
    </source>
</reference>
<dbReference type="Gramene" id="AET3Gv21031600.5">
    <property type="protein sequence ID" value="AET3Gv21031600.5"/>
    <property type="gene ID" value="AET3Gv21031600"/>
</dbReference>
<reference evidence="2" key="4">
    <citation type="submission" date="2019-03" db="UniProtKB">
        <authorList>
            <consortium name="EnsemblPlants"/>
        </authorList>
    </citation>
    <scope>IDENTIFICATION</scope>
</reference>
<dbReference type="PANTHER" id="PTHR33165:SF102">
    <property type="entry name" value="DUF295 DOMAIN-CONTAINING PROTEIN"/>
    <property type="match status" value="1"/>
</dbReference>
<evidence type="ECO:0000259" key="1">
    <source>
        <dbReference type="Pfam" id="PF03478"/>
    </source>
</evidence>
<dbReference type="STRING" id="200361.A0A453GIH4"/>
<dbReference type="Proteomes" id="UP000015105">
    <property type="component" value="Chromosome 3D"/>
</dbReference>
<keyword evidence="3" id="KW-1185">Reference proteome</keyword>
<dbReference type="AlphaFoldDB" id="A0A453GIH4"/>
<name>A0A453GIH4_AEGTS</name>
<sequence length="487" mass="53201">GISANRSIRGKKEIGHGSQSSPLLYLLGTGDPCSPFPPSLPFFGSSILRIYPLCLCWSADLGSVQELKRAAMAAPAAEAPAPVAAPVLPPARSKDADPARLQTSPLLPAAGWSDLPPDLVRRVADSLVAANDLDCYMDFRAVCSGWRAATDDPRSDPFDPRFRPRRWVILDDGDDLLLLNAATGRFLRKRIPLLRRYHVLAATPGGFFVLADRYPSRAACVFNPLTGVLIRFAAPVPTKKVAAATVVFGRSSWPTLTLNLLCDSPSKSYSATPDMASFQEKEVQLPIDCHISLKAVRGGVYADGGGAAQGFRHGVSVIFEIFDLIQSLHVHPSMFYAEDLPVAGHANDHTRFFIVEFGGEVLIIIKLQRCVKVFKMDIGSIVPVESIGSHAIFIGHHRCLAVDTDKFPSVESNCLYYVERLGSSAYICMYNLKDEKDERISAGAVDFVKLHELFVLAAHRPFTIIQLLSSYTINVWDSQLPLQQGAN</sequence>